<evidence type="ECO:0000313" key="2">
    <source>
        <dbReference type="EMBL" id="ADY59434.1"/>
    </source>
</evidence>
<evidence type="ECO:0000313" key="3">
    <source>
        <dbReference type="Proteomes" id="UP000006860"/>
    </source>
</evidence>
<proteinExistence type="predicted"/>
<dbReference type="AlphaFoldDB" id="F0SG92"/>
<evidence type="ECO:0000256" key="1">
    <source>
        <dbReference type="SAM" id="SignalP"/>
    </source>
</evidence>
<feature type="chain" id="PRO_5003260447" description="Beta-agarase" evidence="1">
    <location>
        <begin position="21"/>
        <end position="371"/>
    </location>
</feature>
<reference evidence="3" key="1">
    <citation type="submission" date="2011-02" db="EMBL/GenBank/DDBJ databases">
        <title>The complete genome of Planctomyces brasiliensis DSM 5305.</title>
        <authorList>
            <person name="Lucas S."/>
            <person name="Copeland A."/>
            <person name="Lapidus A."/>
            <person name="Bruce D."/>
            <person name="Goodwin L."/>
            <person name="Pitluck S."/>
            <person name="Kyrpides N."/>
            <person name="Mavromatis K."/>
            <person name="Pagani I."/>
            <person name="Ivanova N."/>
            <person name="Ovchinnikova G."/>
            <person name="Lu M."/>
            <person name="Detter J.C."/>
            <person name="Han C."/>
            <person name="Land M."/>
            <person name="Hauser L."/>
            <person name="Markowitz V."/>
            <person name="Cheng J.-F."/>
            <person name="Hugenholtz P."/>
            <person name="Woyke T."/>
            <person name="Wu D."/>
            <person name="Tindall B."/>
            <person name="Pomrenke H.G."/>
            <person name="Brambilla E."/>
            <person name="Klenk H.-P."/>
            <person name="Eisen J.A."/>
        </authorList>
    </citation>
    <scope>NUCLEOTIDE SEQUENCE [LARGE SCALE GENOMIC DNA]</scope>
    <source>
        <strain evidence="3">ATCC 49424 / DSM 5305 / JCM 21570 / NBRC 103401 / IFAM 1448</strain>
    </source>
</reference>
<dbReference type="EMBL" id="CP002546">
    <property type="protein sequence ID" value="ADY59434.1"/>
    <property type="molecule type" value="Genomic_DNA"/>
</dbReference>
<keyword evidence="3" id="KW-1185">Reference proteome</keyword>
<sequence>MKFYSAVLLALTVLPLTANADEPAAIRLQQIEGRTWLVSPNGGPFFAHGVTHVGNGRQVGLPALARALRELGFNAYGYGCPNELKSDLPYMEGRNYLPTSMYRTSDKSFTFVDIFDPAVQAEQEAAVRRTCYANRNNPNLIGYNWTDLTPWPLENNTGTSWVEYIRSLPADAPGQQAYQKFLADWDGNDETARDTAFLRLIAREYCRVFGEAHRKYDPDHLVFGDRFMPQFAIPEVLEEMVPYVDAITIQPHFRPGFPKKELDRIHELTGKPIVLCDFAIRFEDGDKNIRGYKPEESPQKAGELYAEYIRDAMATPYVIGAFWCNPLDSKPGFNKTGIKQGLFDNDFTPRPSLNKQMQQLNAWIDQQKPSK</sequence>
<protein>
    <recommendedName>
        <fullName evidence="4">Beta-agarase</fullName>
    </recommendedName>
</protein>
<name>F0SG92_RUBBR</name>
<dbReference type="InterPro" id="IPR017853">
    <property type="entry name" value="GH"/>
</dbReference>
<dbReference type="Gene3D" id="3.20.20.80">
    <property type="entry name" value="Glycosidases"/>
    <property type="match status" value="2"/>
</dbReference>
<dbReference type="HOGENOM" id="CLU_013448_1_0_0"/>
<dbReference type="RefSeq" id="WP_013628161.1">
    <property type="nucleotide sequence ID" value="NC_015174.1"/>
</dbReference>
<dbReference type="STRING" id="756272.Plabr_1824"/>
<feature type="signal peptide" evidence="1">
    <location>
        <begin position="1"/>
        <end position="20"/>
    </location>
</feature>
<organism evidence="2 3">
    <name type="scientific">Rubinisphaera brasiliensis (strain ATCC 49424 / DSM 5305 / JCM 21570 / IAM 15109 / NBRC 103401 / IFAM 1448)</name>
    <name type="common">Planctomyces brasiliensis</name>
    <dbReference type="NCBI Taxonomy" id="756272"/>
    <lineage>
        <taxon>Bacteria</taxon>
        <taxon>Pseudomonadati</taxon>
        <taxon>Planctomycetota</taxon>
        <taxon>Planctomycetia</taxon>
        <taxon>Planctomycetales</taxon>
        <taxon>Planctomycetaceae</taxon>
        <taxon>Rubinisphaera</taxon>
    </lineage>
</organism>
<dbReference type="eggNOG" id="COG1874">
    <property type="taxonomic scope" value="Bacteria"/>
</dbReference>
<dbReference type="KEGG" id="pbs:Plabr_1824"/>
<dbReference type="OrthoDB" id="9760450at2"/>
<evidence type="ECO:0008006" key="4">
    <source>
        <dbReference type="Google" id="ProtNLM"/>
    </source>
</evidence>
<accession>F0SG92</accession>
<keyword evidence="1" id="KW-0732">Signal</keyword>
<dbReference type="SUPFAM" id="SSF51445">
    <property type="entry name" value="(Trans)glycosidases"/>
    <property type="match status" value="1"/>
</dbReference>
<gene>
    <name evidence="2" type="ordered locus">Plabr_1824</name>
</gene>
<dbReference type="Proteomes" id="UP000006860">
    <property type="component" value="Chromosome"/>
</dbReference>